<protein>
    <submittedName>
        <fullName evidence="2">Uncharacterized protein</fullName>
    </submittedName>
</protein>
<dbReference type="OMA" id="VWAVKEV"/>
<evidence type="ECO:0000256" key="1">
    <source>
        <dbReference type="SAM" id="Phobius"/>
    </source>
</evidence>
<dbReference type="EMBL" id="KZ155780">
    <property type="protein sequence ID" value="OUS46815.1"/>
    <property type="molecule type" value="Genomic_DNA"/>
</dbReference>
<organism evidence="2">
    <name type="scientific">Ostreococcus tauri</name>
    <name type="common">Marine green alga</name>
    <dbReference type="NCBI Taxonomy" id="70448"/>
    <lineage>
        <taxon>Eukaryota</taxon>
        <taxon>Viridiplantae</taxon>
        <taxon>Chlorophyta</taxon>
        <taxon>Mamiellophyceae</taxon>
        <taxon>Mamiellales</taxon>
        <taxon>Bathycoccaceae</taxon>
        <taxon>Ostreococcus</taxon>
    </lineage>
</organism>
<name>A0A1Y5IIM3_OSTTA</name>
<keyword evidence="1" id="KW-1133">Transmembrane helix</keyword>
<keyword evidence="1" id="KW-0472">Membrane</keyword>
<sequence>MPRSRAVPSISSPVRWRRRGERARRPRARARVTNEASTKVVEYMGATLTSDDFISSCAPWGAMCVTLGTKYVPIGLPSVIGSVFLLAPMVWAFKEVRARDKEIFRLRERLGTNADEDA</sequence>
<accession>A0A1Y5IIM3</accession>
<evidence type="ECO:0000313" key="2">
    <source>
        <dbReference type="EMBL" id="OUS46815.1"/>
    </source>
</evidence>
<dbReference type="Proteomes" id="UP000195557">
    <property type="component" value="Unassembled WGS sequence"/>
</dbReference>
<proteinExistence type="predicted"/>
<dbReference type="AlphaFoldDB" id="A0A1Y5IIM3"/>
<reference evidence="2" key="1">
    <citation type="submission" date="2017-04" db="EMBL/GenBank/DDBJ databases">
        <title>Population genomics of picophytoplankton unveils novel chromosome hypervariability.</title>
        <authorList>
            <consortium name="DOE Joint Genome Institute"/>
            <person name="Blanc-Mathieu R."/>
            <person name="Krasovec M."/>
            <person name="Hebrard M."/>
            <person name="Yau S."/>
            <person name="Desgranges E."/>
            <person name="Martin J."/>
            <person name="Schackwitz W."/>
            <person name="Kuo A."/>
            <person name="Salin G."/>
            <person name="Donnadieu C."/>
            <person name="Desdevises Y."/>
            <person name="Sanchez-Ferandin S."/>
            <person name="Moreau H."/>
            <person name="Rivals E."/>
            <person name="Grigoriev I.V."/>
            <person name="Grimsley N."/>
            <person name="Eyre-Walker A."/>
            <person name="Piganeau G."/>
        </authorList>
    </citation>
    <scope>NUCLEOTIDE SEQUENCE [LARGE SCALE GENOMIC DNA]</scope>
    <source>
        <strain evidence="2">RCC 1115</strain>
    </source>
</reference>
<keyword evidence="1" id="KW-0812">Transmembrane</keyword>
<feature type="transmembrane region" description="Helical" evidence="1">
    <location>
        <begin position="71"/>
        <end position="93"/>
    </location>
</feature>
<gene>
    <name evidence="2" type="ORF">BE221DRAFT_8437</name>
</gene>